<dbReference type="InterPro" id="IPR043128">
    <property type="entry name" value="Rev_trsase/Diguanyl_cyclase"/>
</dbReference>
<keyword evidence="2" id="KW-0548">Nucleotidyltransferase</keyword>
<keyword evidence="10" id="KW-1185">Reference proteome</keyword>
<proteinExistence type="predicted"/>
<evidence type="ECO:0000313" key="10">
    <source>
        <dbReference type="Proteomes" id="UP000077755"/>
    </source>
</evidence>
<dbReference type="InterPro" id="IPR043502">
    <property type="entry name" value="DNA/RNA_pol_sf"/>
</dbReference>
<dbReference type="GO" id="GO:0003964">
    <property type="term" value="F:RNA-directed DNA polymerase activity"/>
    <property type="evidence" value="ECO:0007669"/>
    <property type="project" value="UniProtKB-KW"/>
</dbReference>
<dbReference type="Proteomes" id="UP000077755">
    <property type="component" value="Chromosome 2"/>
</dbReference>
<dbReference type="InterPro" id="IPR000477">
    <property type="entry name" value="RT_dom"/>
</dbReference>
<protein>
    <recommendedName>
        <fullName evidence="11">Reverse transcriptase domain-containing protein</fullName>
    </recommendedName>
</protein>
<evidence type="ECO:0000259" key="7">
    <source>
        <dbReference type="Pfam" id="PF00078"/>
    </source>
</evidence>
<dbReference type="PANTHER" id="PTHR24559">
    <property type="entry name" value="TRANSPOSON TY3-I GAG-POL POLYPROTEIN"/>
    <property type="match status" value="1"/>
</dbReference>
<keyword evidence="6" id="KW-0695">RNA-directed DNA polymerase</keyword>
<evidence type="ECO:0000259" key="8">
    <source>
        <dbReference type="Pfam" id="PF17917"/>
    </source>
</evidence>
<reference evidence="9" key="1">
    <citation type="journal article" date="2016" name="Nat. Genet.">
        <title>A high-quality carrot genome assembly provides new insights into carotenoid accumulation and asterid genome evolution.</title>
        <authorList>
            <person name="Iorizzo M."/>
            <person name="Ellison S."/>
            <person name="Senalik D."/>
            <person name="Zeng P."/>
            <person name="Satapoomin P."/>
            <person name="Huang J."/>
            <person name="Bowman M."/>
            <person name="Iovene M."/>
            <person name="Sanseverino W."/>
            <person name="Cavagnaro P."/>
            <person name="Yildiz M."/>
            <person name="Macko-Podgorni A."/>
            <person name="Moranska E."/>
            <person name="Grzebelus E."/>
            <person name="Grzebelus D."/>
            <person name="Ashrafi H."/>
            <person name="Zheng Z."/>
            <person name="Cheng S."/>
            <person name="Spooner D."/>
            <person name="Van Deynze A."/>
            <person name="Simon P."/>
        </authorList>
    </citation>
    <scope>NUCLEOTIDE SEQUENCE</scope>
    <source>
        <tissue evidence="9">Leaf</tissue>
    </source>
</reference>
<dbReference type="AlphaFoldDB" id="A0AAF0WD05"/>
<dbReference type="InterPro" id="IPR041373">
    <property type="entry name" value="RT_RNaseH"/>
</dbReference>
<organism evidence="9 10">
    <name type="scientific">Daucus carota subsp. sativus</name>
    <name type="common">Carrot</name>
    <dbReference type="NCBI Taxonomy" id="79200"/>
    <lineage>
        <taxon>Eukaryota</taxon>
        <taxon>Viridiplantae</taxon>
        <taxon>Streptophyta</taxon>
        <taxon>Embryophyta</taxon>
        <taxon>Tracheophyta</taxon>
        <taxon>Spermatophyta</taxon>
        <taxon>Magnoliopsida</taxon>
        <taxon>eudicotyledons</taxon>
        <taxon>Gunneridae</taxon>
        <taxon>Pentapetalae</taxon>
        <taxon>asterids</taxon>
        <taxon>campanulids</taxon>
        <taxon>Apiales</taxon>
        <taxon>Apiaceae</taxon>
        <taxon>Apioideae</taxon>
        <taxon>Scandiceae</taxon>
        <taxon>Daucinae</taxon>
        <taxon>Daucus</taxon>
        <taxon>Daucus sect. Daucus</taxon>
    </lineage>
</organism>
<accession>A0AAF0WD05</accession>
<dbReference type="EMBL" id="CP093344">
    <property type="protein sequence ID" value="WOG87665.1"/>
    <property type="molecule type" value="Genomic_DNA"/>
</dbReference>
<keyword evidence="5" id="KW-0378">Hydrolase</keyword>
<dbReference type="Gene3D" id="3.30.70.270">
    <property type="match status" value="2"/>
</dbReference>
<sequence>MCVDFTDLNDACPKDCFPLPRIDTLIDATAGHEMLSFMDGFSGYNQIRMDKDDVPKVSFITDFGVFCYLVMAFGLKNAGATYQRLANKMFKHLIGKTMEVYVDDMLVKSLNKADHLEHLKEAFEVLRTHKMMLNPAKCAFGVGSGKFLGLMVSKRGIEANPDKIKAILDMEPPKSVRDVQKLTGRIAALGRFVSKSGDKCLPFFKVLHGAELNYSVIEKFALAMITASRKLRPYFQSHKIEVLTDQPLRNVIHSPKASGRLIKWAIELGEFDIRYKPRTAIKAQALADFLLYLQNGHLPPNADEARKLQVRALKYVLIEGVLYRKSFVVPYLRCLRPDEAREALREVHEGVCGQHLGGRALAHKVTRLGFY</sequence>
<evidence type="ECO:0000256" key="6">
    <source>
        <dbReference type="ARBA" id="ARBA00022918"/>
    </source>
</evidence>
<reference evidence="9" key="2">
    <citation type="submission" date="2022-03" db="EMBL/GenBank/DDBJ databases">
        <title>Draft title - Genomic analysis of global carrot germplasm unveils the trajectory of domestication and the origin of high carotenoid orange carrot.</title>
        <authorList>
            <person name="Iorizzo M."/>
            <person name="Ellison S."/>
            <person name="Senalik D."/>
            <person name="Macko-Podgorni A."/>
            <person name="Grzebelus D."/>
            <person name="Bostan H."/>
            <person name="Rolling W."/>
            <person name="Curaba J."/>
            <person name="Simon P."/>
        </authorList>
    </citation>
    <scope>NUCLEOTIDE SEQUENCE</scope>
    <source>
        <tissue evidence="9">Leaf</tissue>
    </source>
</reference>
<feature type="domain" description="Reverse transcriptase RNase H-like" evidence="8">
    <location>
        <begin position="205"/>
        <end position="271"/>
    </location>
</feature>
<dbReference type="Pfam" id="PF00078">
    <property type="entry name" value="RVT_1"/>
    <property type="match status" value="1"/>
</dbReference>
<evidence type="ECO:0008006" key="11">
    <source>
        <dbReference type="Google" id="ProtNLM"/>
    </source>
</evidence>
<keyword evidence="3" id="KW-0540">Nuclease</keyword>
<gene>
    <name evidence="9" type="ORF">DCAR_0206896</name>
</gene>
<evidence type="ECO:0000313" key="9">
    <source>
        <dbReference type="EMBL" id="WOG87665.1"/>
    </source>
</evidence>
<dbReference type="CDD" id="cd01647">
    <property type="entry name" value="RT_LTR"/>
    <property type="match status" value="1"/>
</dbReference>
<keyword evidence="1" id="KW-0808">Transferase</keyword>
<dbReference type="InterPro" id="IPR053134">
    <property type="entry name" value="RNA-dir_DNA_polymerase"/>
</dbReference>
<dbReference type="SUPFAM" id="SSF56672">
    <property type="entry name" value="DNA/RNA polymerases"/>
    <property type="match status" value="1"/>
</dbReference>
<keyword evidence="4" id="KW-0255">Endonuclease</keyword>
<name>A0AAF0WD05_DAUCS</name>
<evidence type="ECO:0000256" key="2">
    <source>
        <dbReference type="ARBA" id="ARBA00022695"/>
    </source>
</evidence>
<dbReference type="GO" id="GO:0016787">
    <property type="term" value="F:hydrolase activity"/>
    <property type="evidence" value="ECO:0007669"/>
    <property type="project" value="UniProtKB-KW"/>
</dbReference>
<dbReference type="Pfam" id="PF17917">
    <property type="entry name" value="RT_RNaseH"/>
    <property type="match status" value="1"/>
</dbReference>
<evidence type="ECO:0000256" key="3">
    <source>
        <dbReference type="ARBA" id="ARBA00022722"/>
    </source>
</evidence>
<evidence type="ECO:0000256" key="1">
    <source>
        <dbReference type="ARBA" id="ARBA00022679"/>
    </source>
</evidence>
<evidence type="ECO:0000256" key="4">
    <source>
        <dbReference type="ARBA" id="ARBA00022759"/>
    </source>
</evidence>
<feature type="domain" description="Reverse transcriptase" evidence="7">
    <location>
        <begin position="2"/>
        <end position="151"/>
    </location>
</feature>
<dbReference type="Gene3D" id="3.10.10.10">
    <property type="entry name" value="HIV Type 1 Reverse Transcriptase, subunit A, domain 1"/>
    <property type="match status" value="1"/>
</dbReference>
<evidence type="ECO:0000256" key="5">
    <source>
        <dbReference type="ARBA" id="ARBA00022801"/>
    </source>
</evidence>
<dbReference type="PANTHER" id="PTHR24559:SF444">
    <property type="entry name" value="REVERSE TRANSCRIPTASE DOMAIN-CONTAINING PROTEIN"/>
    <property type="match status" value="1"/>
</dbReference>
<dbReference type="GO" id="GO:0004519">
    <property type="term" value="F:endonuclease activity"/>
    <property type="evidence" value="ECO:0007669"/>
    <property type="project" value="UniProtKB-KW"/>
</dbReference>